<dbReference type="InterPro" id="IPR011014">
    <property type="entry name" value="MscS_channel_TM-2"/>
</dbReference>
<dbReference type="GO" id="GO:0008381">
    <property type="term" value="F:mechanosensitive monoatomic ion channel activity"/>
    <property type="evidence" value="ECO:0007669"/>
    <property type="project" value="InterPro"/>
</dbReference>
<keyword evidence="7" id="KW-0407">Ion channel</keyword>
<dbReference type="InterPro" id="IPR008910">
    <property type="entry name" value="MSC_TM_helix"/>
</dbReference>
<accession>A0A2P8F4Z6</accession>
<dbReference type="PANTHER" id="PTHR30221:SF1">
    <property type="entry name" value="SMALL-CONDUCTANCE MECHANOSENSITIVE CHANNEL"/>
    <property type="match status" value="1"/>
</dbReference>
<dbReference type="RefSeq" id="WP_106590222.1">
    <property type="nucleotide sequence ID" value="NZ_PYGI01000001.1"/>
</dbReference>
<evidence type="ECO:0000313" key="11">
    <source>
        <dbReference type="Proteomes" id="UP000242133"/>
    </source>
</evidence>
<dbReference type="OrthoDB" id="9799209at2"/>
<organism evidence="10 11">
    <name type="scientific">Marinobacterium halophilum</name>
    <dbReference type="NCBI Taxonomy" id="267374"/>
    <lineage>
        <taxon>Bacteria</taxon>
        <taxon>Pseudomonadati</taxon>
        <taxon>Pseudomonadota</taxon>
        <taxon>Gammaproteobacteria</taxon>
        <taxon>Oceanospirillales</taxon>
        <taxon>Oceanospirillaceae</taxon>
        <taxon>Marinobacterium</taxon>
    </lineage>
</organism>
<dbReference type="EMBL" id="PYGI01000001">
    <property type="protein sequence ID" value="PSL16786.1"/>
    <property type="molecule type" value="Genomic_DNA"/>
</dbReference>
<evidence type="ECO:0000259" key="8">
    <source>
        <dbReference type="Pfam" id="PF00924"/>
    </source>
</evidence>
<evidence type="ECO:0000256" key="6">
    <source>
        <dbReference type="ARBA" id="ARBA00023136"/>
    </source>
</evidence>
<feature type="domain" description="Mechanosensitive ion channel MscS C-terminal" evidence="9">
    <location>
        <begin position="184"/>
        <end position="266"/>
    </location>
</feature>
<comment type="caution">
    <text evidence="7">Lacks conserved residue(s) required for the propagation of feature annotation.</text>
</comment>
<dbReference type="GO" id="GO:0005886">
    <property type="term" value="C:plasma membrane"/>
    <property type="evidence" value="ECO:0007669"/>
    <property type="project" value="UniProtKB-SubCell"/>
</dbReference>
<keyword evidence="7" id="KW-0997">Cell inner membrane</keyword>
<reference evidence="10 11" key="1">
    <citation type="submission" date="2018-03" db="EMBL/GenBank/DDBJ databases">
        <title>Genomic Encyclopedia of Archaeal and Bacterial Type Strains, Phase II (KMG-II): from individual species to whole genera.</title>
        <authorList>
            <person name="Goeker M."/>
        </authorList>
    </citation>
    <scope>NUCLEOTIDE SEQUENCE [LARGE SCALE GENOMIC DNA]</scope>
    <source>
        <strain evidence="10 11">DSM 17586</strain>
    </source>
</reference>
<keyword evidence="11" id="KW-1185">Reference proteome</keyword>
<dbReference type="Pfam" id="PF00924">
    <property type="entry name" value="MS_channel_2nd"/>
    <property type="match status" value="1"/>
</dbReference>
<dbReference type="AlphaFoldDB" id="A0A2P8F4Z6"/>
<feature type="transmembrane region" description="Helical" evidence="7">
    <location>
        <begin position="26"/>
        <end position="44"/>
    </location>
</feature>
<feature type="transmembrane region" description="Helical" evidence="7">
    <location>
        <begin position="64"/>
        <end position="86"/>
    </location>
</feature>
<dbReference type="SUPFAM" id="SSF82689">
    <property type="entry name" value="Mechanosensitive channel protein MscS (YggB), C-terminal domain"/>
    <property type="match status" value="1"/>
</dbReference>
<evidence type="ECO:0000256" key="5">
    <source>
        <dbReference type="ARBA" id="ARBA00022989"/>
    </source>
</evidence>
<evidence type="ECO:0000259" key="9">
    <source>
        <dbReference type="Pfam" id="PF21082"/>
    </source>
</evidence>
<comment type="subcellular location">
    <subcellularLocation>
        <location evidence="7">Cell inner membrane</location>
        <topology evidence="7">Multi-pass membrane protein</topology>
    </subcellularLocation>
    <subcellularLocation>
        <location evidence="1">Cell membrane</location>
        <topology evidence="1">Multi-pass membrane protein</topology>
    </subcellularLocation>
</comment>
<dbReference type="Pfam" id="PF21082">
    <property type="entry name" value="MS_channel_3rd"/>
    <property type="match status" value="1"/>
</dbReference>
<keyword evidence="7" id="KW-0406">Ion transport</keyword>
<evidence type="ECO:0000256" key="4">
    <source>
        <dbReference type="ARBA" id="ARBA00022692"/>
    </source>
</evidence>
<dbReference type="SUPFAM" id="SSF82861">
    <property type="entry name" value="Mechanosensitive channel protein MscS (YggB), transmembrane region"/>
    <property type="match status" value="1"/>
</dbReference>
<dbReference type="InterPro" id="IPR011066">
    <property type="entry name" value="MscS_channel_C_sf"/>
</dbReference>
<evidence type="ECO:0000256" key="3">
    <source>
        <dbReference type="ARBA" id="ARBA00022475"/>
    </source>
</evidence>
<keyword evidence="4 7" id="KW-0812">Transmembrane</keyword>
<proteinExistence type="inferred from homology"/>
<evidence type="ECO:0000256" key="2">
    <source>
        <dbReference type="ARBA" id="ARBA00008017"/>
    </source>
</evidence>
<comment type="caution">
    <text evidence="10">The sequence shown here is derived from an EMBL/GenBank/DDBJ whole genome shotgun (WGS) entry which is preliminary data.</text>
</comment>
<sequence>MDETVKQELMQFQEIYTLVVEFFVNYSFQILGAIIILLLGLWVASKVSSWSLALMQRHNLDITLSRFIASCVKILVIAMVAVVALGKLGVSVTPLLAMIGAVGLGAGLAVQGLLSNYSAGLTIVLTRPYVVGDTITVQGVTGLVKEVHLSHTLLTNEDGVEILIPNKYVVGEIIHNSHANTLAEVSIDIAYSADPERASTLLKSALATFGDEICLDPAPQVGIEAFGESGITLGVRVWIPTEQYYDLLYRINLVLFNALKQEGIEIPFPQREVRLLNTASAA</sequence>
<dbReference type="PANTHER" id="PTHR30221">
    <property type="entry name" value="SMALL-CONDUCTANCE MECHANOSENSITIVE CHANNEL"/>
    <property type="match status" value="1"/>
</dbReference>
<dbReference type="InterPro" id="IPR049278">
    <property type="entry name" value="MS_channel_C"/>
</dbReference>
<protein>
    <recommendedName>
        <fullName evidence="7">Small-conductance mechanosensitive channel</fullName>
    </recommendedName>
</protein>
<keyword evidence="3" id="KW-1003">Cell membrane</keyword>
<evidence type="ECO:0000256" key="1">
    <source>
        <dbReference type="ARBA" id="ARBA00004651"/>
    </source>
</evidence>
<keyword evidence="6 7" id="KW-0472">Membrane</keyword>
<evidence type="ECO:0000256" key="7">
    <source>
        <dbReference type="RuleBase" id="RU369025"/>
    </source>
</evidence>
<dbReference type="SUPFAM" id="SSF50182">
    <property type="entry name" value="Sm-like ribonucleoproteins"/>
    <property type="match status" value="1"/>
</dbReference>
<dbReference type="Proteomes" id="UP000242133">
    <property type="component" value="Unassembled WGS sequence"/>
</dbReference>
<feature type="transmembrane region" description="Helical" evidence="7">
    <location>
        <begin position="92"/>
        <end position="114"/>
    </location>
</feature>
<comment type="subunit">
    <text evidence="7">Homoheptamer.</text>
</comment>
<dbReference type="Gene3D" id="1.10.287.1260">
    <property type="match status" value="1"/>
</dbReference>
<feature type="domain" description="Mechanosensitive ion channel MscS" evidence="8">
    <location>
        <begin position="113"/>
        <end position="177"/>
    </location>
</feature>
<dbReference type="InterPro" id="IPR006685">
    <property type="entry name" value="MscS_channel_2nd"/>
</dbReference>
<comment type="function">
    <text evidence="7">Mechanosensitive channel that participates in the regulation of osmotic pressure changes within the cell, opening in response to stretch forces in the membrane lipid bilayer, without the need for other proteins. Contributes to normal resistance to hypoosmotic shock. Forms an ion channel of 1.0 nanosiemens conductance with a slight preference for anions.</text>
</comment>
<dbReference type="InterPro" id="IPR010920">
    <property type="entry name" value="LSM_dom_sf"/>
</dbReference>
<evidence type="ECO:0000313" key="10">
    <source>
        <dbReference type="EMBL" id="PSL16786.1"/>
    </source>
</evidence>
<dbReference type="InterPro" id="IPR023408">
    <property type="entry name" value="MscS_beta-dom_sf"/>
</dbReference>
<gene>
    <name evidence="10" type="ORF">CLV44_101185</name>
</gene>
<dbReference type="Pfam" id="PF05552">
    <property type="entry name" value="MS_channel_1st_1"/>
    <property type="match status" value="1"/>
</dbReference>
<keyword evidence="5 7" id="KW-1133">Transmembrane helix</keyword>
<dbReference type="InterPro" id="IPR045275">
    <property type="entry name" value="MscS_archaea/bacteria_type"/>
</dbReference>
<dbReference type="Gene3D" id="2.30.30.60">
    <property type="match status" value="1"/>
</dbReference>
<dbReference type="Gene3D" id="3.30.70.100">
    <property type="match status" value="1"/>
</dbReference>
<keyword evidence="7" id="KW-0813">Transport</keyword>
<comment type="similarity">
    <text evidence="2 7">Belongs to the MscS (TC 1.A.23) family.</text>
</comment>
<name>A0A2P8F4Z6_9GAMM</name>